<name>A0A9N8JNJ8_9PEZI</name>
<comment type="caution">
    <text evidence="3">The sequence shown here is derived from an EMBL/GenBank/DDBJ whole genome shotgun (WGS) entry which is preliminary data.</text>
</comment>
<feature type="compositionally biased region" description="Basic residues" evidence="2">
    <location>
        <begin position="57"/>
        <end position="68"/>
    </location>
</feature>
<feature type="region of interest" description="Disordered" evidence="2">
    <location>
        <begin position="1"/>
        <end position="87"/>
    </location>
</feature>
<reference evidence="3" key="1">
    <citation type="submission" date="2020-06" db="EMBL/GenBank/DDBJ databases">
        <authorList>
            <person name="Onetto C."/>
        </authorList>
    </citation>
    <scope>NUCLEOTIDE SEQUENCE</scope>
</reference>
<protein>
    <submittedName>
        <fullName evidence="3">Uncharacterized protein</fullName>
    </submittedName>
</protein>
<keyword evidence="4" id="KW-1185">Reference proteome</keyword>
<dbReference type="OrthoDB" id="3929111at2759"/>
<evidence type="ECO:0000313" key="4">
    <source>
        <dbReference type="Proteomes" id="UP000714618"/>
    </source>
</evidence>
<sequence>MTAATHRRGHTSSTVHKKHDRPSEANKSKKEKKYVTTNAIFKAKHDRVHKRTESSPKSKRSGLGKSRLRREPSSSPPPRKYTLADESNGYGSLTFLSSSSLLTNTSSEILNSYRSHVVNDSEQKTAHAYKDLVQKLEETTLGPDALNTRITHAIEAAQEMCTPFADQSVRVKYHDPAGNTVRDGTKMIGETVTEFERVLRKQRDKLESLWEAWEDVRQKIAEIGAQILHDSKFPTQFGLEALDNSFNPPSRKNPEVESLRKLIKKESEKAHKELDQEAKDAVNKHKEYQTMWRAWLDDELNYE</sequence>
<organism evidence="3 4">
    <name type="scientific">Aureobasidium mustum</name>
    <dbReference type="NCBI Taxonomy" id="2773714"/>
    <lineage>
        <taxon>Eukaryota</taxon>
        <taxon>Fungi</taxon>
        <taxon>Dikarya</taxon>
        <taxon>Ascomycota</taxon>
        <taxon>Pezizomycotina</taxon>
        <taxon>Dothideomycetes</taxon>
        <taxon>Dothideomycetidae</taxon>
        <taxon>Dothideales</taxon>
        <taxon>Saccotheciaceae</taxon>
        <taxon>Aureobasidium</taxon>
    </lineage>
</organism>
<evidence type="ECO:0000256" key="1">
    <source>
        <dbReference type="SAM" id="Coils"/>
    </source>
</evidence>
<keyword evidence="1" id="KW-0175">Coiled coil</keyword>
<feature type="coiled-coil region" evidence="1">
    <location>
        <begin position="264"/>
        <end position="291"/>
    </location>
</feature>
<accession>A0A9N8JNJ8</accession>
<evidence type="ECO:0000256" key="2">
    <source>
        <dbReference type="SAM" id="MobiDB-lite"/>
    </source>
</evidence>
<proteinExistence type="predicted"/>
<gene>
    <name evidence="3" type="ORF">AWRI4233_LOCUS1913</name>
</gene>
<dbReference type="Proteomes" id="UP000714618">
    <property type="component" value="Unassembled WGS sequence"/>
</dbReference>
<dbReference type="AlphaFoldDB" id="A0A9N8JNJ8"/>
<evidence type="ECO:0000313" key="3">
    <source>
        <dbReference type="EMBL" id="CAD0088791.1"/>
    </source>
</evidence>
<dbReference type="EMBL" id="CAIJEO010000003">
    <property type="protein sequence ID" value="CAD0088791.1"/>
    <property type="molecule type" value="Genomic_DNA"/>
</dbReference>
<feature type="compositionally biased region" description="Basic residues" evidence="2">
    <location>
        <begin position="1"/>
        <end position="20"/>
    </location>
</feature>